<evidence type="ECO:0000256" key="1">
    <source>
        <dbReference type="ARBA" id="ARBA00004123"/>
    </source>
</evidence>
<evidence type="ECO:0000259" key="7">
    <source>
        <dbReference type="Pfam" id="PF10497"/>
    </source>
</evidence>
<dbReference type="EMBL" id="JBANAX010000705">
    <property type="protein sequence ID" value="KAL1196252.1"/>
    <property type="molecule type" value="Genomic_DNA"/>
</dbReference>
<evidence type="ECO:0000256" key="6">
    <source>
        <dbReference type="ARBA" id="ARBA00023242"/>
    </source>
</evidence>
<dbReference type="GO" id="GO:0005634">
    <property type="term" value="C:nucleus"/>
    <property type="evidence" value="ECO:0007669"/>
    <property type="project" value="UniProtKB-SubCell"/>
</dbReference>
<name>A0ABD0ZNP8_CARAN</name>
<dbReference type="InterPro" id="IPR045109">
    <property type="entry name" value="LSDs-like"/>
</dbReference>
<comment type="subcellular location">
    <subcellularLocation>
        <location evidence="1">Nucleus</location>
    </subcellularLocation>
</comment>
<proteinExistence type="inferred from homology"/>
<dbReference type="PANTHER" id="PTHR12549">
    <property type="entry name" value="JMJC DOMAIN-CONTAINING HISTONE DEMETHYLATION PROTEIN"/>
    <property type="match status" value="1"/>
</dbReference>
<keyword evidence="3" id="KW-0479">Metal-binding</keyword>
<dbReference type="AlphaFoldDB" id="A0ABD0ZNP8"/>
<evidence type="ECO:0000256" key="4">
    <source>
        <dbReference type="ARBA" id="ARBA00023015"/>
    </source>
</evidence>
<keyword evidence="9" id="KW-1185">Reference proteome</keyword>
<evidence type="ECO:0000256" key="3">
    <source>
        <dbReference type="ARBA" id="ARBA00022723"/>
    </source>
</evidence>
<keyword evidence="4" id="KW-0805">Transcription regulation</keyword>
<dbReference type="InterPro" id="IPR018866">
    <property type="entry name" value="Znf-4CXXC_R1"/>
</dbReference>
<evidence type="ECO:0000313" key="8">
    <source>
        <dbReference type="EMBL" id="KAL1196252.1"/>
    </source>
</evidence>
<protein>
    <submittedName>
        <fullName evidence="8">Lysine-specific demethylase JMJ25</fullName>
    </submittedName>
</protein>
<keyword evidence="5" id="KW-0804">Transcription</keyword>
<feature type="domain" description="Zinc-finger" evidence="7">
    <location>
        <begin position="2"/>
        <end position="61"/>
    </location>
</feature>
<dbReference type="Pfam" id="PF10497">
    <property type="entry name" value="zf-4CXXC_R1"/>
    <property type="match status" value="1"/>
</dbReference>
<evidence type="ECO:0000313" key="9">
    <source>
        <dbReference type="Proteomes" id="UP001558713"/>
    </source>
</evidence>
<sequence>MCHQCQRNDRGRIVACQSCKRKRYCIPCLRNYYPGIAEESIAKKCPFCCNICNCTACLRMDTKLEMLLPHLKGINDEQIAEKLIEAKILGMEFEEVKPQSTNFLPYERLYCDTCKTPIFDLHRSCSSCSFDICLACCLEIRNGKLQACQEDVSWNYTNRGLEYAHGEEGEIVEMTDYNLNSKDRMKVPSMLKAMEAGSITCSCGAGDLELKRILPHDCVSDLVKKVEEAAEASKLLDSPETDGAMPLF</sequence>
<reference evidence="8 9" key="1">
    <citation type="submission" date="2024-04" db="EMBL/GenBank/DDBJ databases">
        <title>Genome assembly C_amara_ONT_v2.</title>
        <authorList>
            <person name="Yant L."/>
            <person name="Moore C."/>
            <person name="Slenker M."/>
        </authorList>
    </citation>
    <scope>NUCLEOTIDE SEQUENCE [LARGE SCALE GENOMIC DNA]</scope>
    <source>
        <tissue evidence="8">Leaf</tissue>
    </source>
</reference>
<comment type="caution">
    <text evidence="8">The sequence shown here is derived from an EMBL/GenBank/DDBJ whole genome shotgun (WGS) entry which is preliminary data.</text>
</comment>
<dbReference type="PANTHER" id="PTHR12549:SF11">
    <property type="entry name" value="LYSINE-SPECIFIC DEMETHYLASE JMJ25"/>
    <property type="match status" value="1"/>
</dbReference>
<organism evidence="8 9">
    <name type="scientific">Cardamine amara subsp. amara</name>
    <dbReference type="NCBI Taxonomy" id="228776"/>
    <lineage>
        <taxon>Eukaryota</taxon>
        <taxon>Viridiplantae</taxon>
        <taxon>Streptophyta</taxon>
        <taxon>Embryophyta</taxon>
        <taxon>Tracheophyta</taxon>
        <taxon>Spermatophyta</taxon>
        <taxon>Magnoliopsida</taxon>
        <taxon>eudicotyledons</taxon>
        <taxon>Gunneridae</taxon>
        <taxon>Pentapetalae</taxon>
        <taxon>rosids</taxon>
        <taxon>malvids</taxon>
        <taxon>Brassicales</taxon>
        <taxon>Brassicaceae</taxon>
        <taxon>Cardamineae</taxon>
        <taxon>Cardamine</taxon>
    </lineage>
</organism>
<gene>
    <name evidence="8" type="ORF">V5N11_000525</name>
</gene>
<accession>A0ABD0ZNP8</accession>
<keyword evidence="6" id="KW-0539">Nucleus</keyword>
<dbReference type="GO" id="GO:0046872">
    <property type="term" value="F:metal ion binding"/>
    <property type="evidence" value="ECO:0007669"/>
    <property type="project" value="UniProtKB-KW"/>
</dbReference>
<dbReference type="Proteomes" id="UP001558713">
    <property type="component" value="Unassembled WGS sequence"/>
</dbReference>
<evidence type="ECO:0000256" key="5">
    <source>
        <dbReference type="ARBA" id="ARBA00023163"/>
    </source>
</evidence>
<comment type="similarity">
    <text evidence="2">Belongs to the JARID1 histone demethylase family.</text>
</comment>
<evidence type="ECO:0000256" key="2">
    <source>
        <dbReference type="ARBA" id="ARBA00006801"/>
    </source>
</evidence>